<dbReference type="Gene3D" id="3.30.450.40">
    <property type="match status" value="1"/>
</dbReference>
<reference evidence="3 4" key="1">
    <citation type="journal article" date="2023" name="Antonie Van Leeuwenhoek">
        <title>Mesoterricola silvestris gen. nov., sp. nov., Mesoterricola sediminis sp. nov., Geothrix oryzae sp. nov., Geothrix edaphica sp. nov., Geothrix rubra sp. nov., and Geothrix limicola sp. nov., six novel members of Acidobacteriota isolated from soils.</title>
        <authorList>
            <person name="Itoh H."/>
            <person name="Sugisawa Y."/>
            <person name="Mise K."/>
            <person name="Xu Z."/>
            <person name="Kuniyasu M."/>
            <person name="Ushijima N."/>
            <person name="Kawano K."/>
            <person name="Kobayashi E."/>
            <person name="Shiratori Y."/>
            <person name="Masuda Y."/>
            <person name="Senoo K."/>
        </authorList>
    </citation>
    <scope>NUCLEOTIDE SEQUENCE [LARGE SCALE GENOMIC DNA]</scope>
    <source>
        <strain evidence="3 4">Red804</strain>
    </source>
</reference>
<protein>
    <recommendedName>
        <fullName evidence="2">GAF domain-containing protein</fullName>
    </recommendedName>
</protein>
<keyword evidence="1" id="KW-0175">Coiled coil</keyword>
<name>A0ABQ5QC99_9BACT</name>
<feature type="coiled-coil region" evidence="1">
    <location>
        <begin position="16"/>
        <end position="43"/>
    </location>
</feature>
<dbReference type="EMBL" id="BSDE01000001">
    <property type="protein sequence ID" value="GLH72066.1"/>
    <property type="molecule type" value="Genomic_DNA"/>
</dbReference>
<dbReference type="InterPro" id="IPR029016">
    <property type="entry name" value="GAF-like_dom_sf"/>
</dbReference>
<dbReference type="Proteomes" id="UP001165069">
    <property type="component" value="Unassembled WGS sequence"/>
</dbReference>
<dbReference type="Pfam" id="PF01590">
    <property type="entry name" value="GAF"/>
    <property type="match status" value="1"/>
</dbReference>
<comment type="caution">
    <text evidence="3">The sequence shown here is derived from an EMBL/GenBank/DDBJ whole genome shotgun (WGS) entry which is preliminary data.</text>
</comment>
<accession>A0ABQ5QC99</accession>
<gene>
    <name evidence="3" type="ORF">GETHLI_05680</name>
</gene>
<feature type="domain" description="GAF" evidence="2">
    <location>
        <begin position="60"/>
        <end position="212"/>
    </location>
</feature>
<evidence type="ECO:0000259" key="2">
    <source>
        <dbReference type="SMART" id="SM00065"/>
    </source>
</evidence>
<evidence type="ECO:0000313" key="3">
    <source>
        <dbReference type="EMBL" id="GLH72066.1"/>
    </source>
</evidence>
<proteinExistence type="predicted"/>
<dbReference type="SMART" id="SM00065">
    <property type="entry name" value="GAF"/>
    <property type="match status" value="1"/>
</dbReference>
<dbReference type="SUPFAM" id="SSF55781">
    <property type="entry name" value="GAF domain-like"/>
    <property type="match status" value="1"/>
</dbReference>
<evidence type="ECO:0000313" key="4">
    <source>
        <dbReference type="Proteomes" id="UP001165069"/>
    </source>
</evidence>
<keyword evidence="4" id="KW-1185">Reference proteome</keyword>
<organism evidence="3 4">
    <name type="scientific">Geothrix limicola</name>
    <dbReference type="NCBI Taxonomy" id="2927978"/>
    <lineage>
        <taxon>Bacteria</taxon>
        <taxon>Pseudomonadati</taxon>
        <taxon>Acidobacteriota</taxon>
        <taxon>Holophagae</taxon>
        <taxon>Holophagales</taxon>
        <taxon>Holophagaceae</taxon>
        <taxon>Geothrix</taxon>
    </lineage>
</organism>
<evidence type="ECO:0000256" key="1">
    <source>
        <dbReference type="SAM" id="Coils"/>
    </source>
</evidence>
<dbReference type="RefSeq" id="WP_285570036.1">
    <property type="nucleotide sequence ID" value="NZ_BSDE01000001.1"/>
</dbReference>
<sequence length="215" mass="24149">MQHPFRQAYDSEITFLDSDETALAALRQENQQLRTKEAFLNRLLMAMTLLTRHRSLASGDLKNALRDITRMAALSVEVQRASIWFLDEARTDLTCACIFDSLESLHGEGARLLARNYPAYFAEIERGRVVAAEDALQDPRTCEFAEGYLRPLRISSMMDVPIKVGDRLIGVVCLEHTGPCRAWQPEEQQFAAFVSSLVSLVIETSERILGLTGAK</sequence>
<dbReference type="InterPro" id="IPR003018">
    <property type="entry name" value="GAF"/>
</dbReference>